<comment type="cofactor">
    <cofactor evidence="1 4 5">
        <name>pyridoxal 5'-phosphate</name>
        <dbReference type="ChEBI" id="CHEBI:597326"/>
    </cofactor>
</comment>
<dbReference type="Proteomes" id="UP000195981">
    <property type="component" value="Unassembled WGS sequence"/>
</dbReference>
<dbReference type="Pfam" id="PF01168">
    <property type="entry name" value="Ala_racemase_N"/>
    <property type="match status" value="1"/>
</dbReference>
<dbReference type="GO" id="GO:0005829">
    <property type="term" value="C:cytosol"/>
    <property type="evidence" value="ECO:0007669"/>
    <property type="project" value="TreeGrafter"/>
</dbReference>
<dbReference type="GO" id="GO:0030632">
    <property type="term" value="P:D-alanine biosynthetic process"/>
    <property type="evidence" value="ECO:0007669"/>
    <property type="project" value="UniProtKB-UniRule"/>
</dbReference>
<dbReference type="PRINTS" id="PR00992">
    <property type="entry name" value="ALARACEMASE"/>
</dbReference>
<dbReference type="GO" id="GO:0008784">
    <property type="term" value="F:alanine racemase activity"/>
    <property type="evidence" value="ECO:0007669"/>
    <property type="project" value="UniProtKB-UniRule"/>
</dbReference>
<feature type="binding site" evidence="4 6">
    <location>
        <position position="147"/>
    </location>
    <ligand>
        <name>substrate</name>
    </ligand>
</feature>
<evidence type="ECO:0000259" key="7">
    <source>
        <dbReference type="SMART" id="SM01005"/>
    </source>
</evidence>
<comment type="function">
    <text evidence="4">Catalyzes the interconversion of L-alanine and D-alanine. May also act on other amino acids.</text>
</comment>
<dbReference type="InterPro" id="IPR001608">
    <property type="entry name" value="Ala_racemase_N"/>
</dbReference>
<dbReference type="PANTHER" id="PTHR30511:SF0">
    <property type="entry name" value="ALANINE RACEMASE, CATABOLIC-RELATED"/>
    <property type="match status" value="1"/>
</dbReference>
<gene>
    <name evidence="8" type="ORF">FM110_04605</name>
</gene>
<dbReference type="Gene3D" id="3.20.20.10">
    <property type="entry name" value="Alanine racemase"/>
    <property type="match status" value="1"/>
</dbReference>
<evidence type="ECO:0000256" key="1">
    <source>
        <dbReference type="ARBA" id="ARBA00001933"/>
    </source>
</evidence>
<sequence>MSIAIPAEDPRHVPNRAVIDPAAITHNTRALRGLLGEQTALMAVVKADAYGHGMLTAARAALEGGATWLGVAHPASALALVRAGLDVPIFTWLYEPATAAEVLPKVIEAGIDVSVGSERMLRLVAEASHAADRRARVHIKIDTGMGRNGVLPEAMTSFAEALGAEDRVRTIGAWTHLSAADDPADPETDRQIDVFDTACAMLSEEIGPIALQHVANTAATISRPDLHRDLVRPGIGLYGYAPLPMPEGTRLRPALSLTSRLALVKDVQVGQRVGYGHTFVTDRPTRLGLVPIGYADGLHRAASGEVDVVVRTRTGDQLAAQVGRISMDQIVLDLGPDSRAQAGDAVILIGDPGAAVLDDGDVPSAEDWARAAGTIPYEVLTSVSARVPREVREVKA</sequence>
<dbReference type="UniPathway" id="UPA00042">
    <property type="reaction ID" value="UER00497"/>
</dbReference>
<dbReference type="EMBL" id="FWFG01000045">
    <property type="protein sequence ID" value="SLM90163.1"/>
    <property type="molecule type" value="Genomic_DNA"/>
</dbReference>
<dbReference type="HAMAP" id="MF_01201">
    <property type="entry name" value="Ala_racemase"/>
    <property type="match status" value="1"/>
</dbReference>
<feature type="modified residue" description="N6-(pyridoxal phosphate)lysine" evidence="4 5">
    <location>
        <position position="46"/>
    </location>
</feature>
<dbReference type="FunFam" id="3.20.20.10:FF:000002">
    <property type="entry name" value="Alanine racemase"/>
    <property type="match status" value="1"/>
</dbReference>
<dbReference type="SUPFAM" id="SSF50621">
    <property type="entry name" value="Alanine racemase C-terminal domain-like"/>
    <property type="match status" value="1"/>
</dbReference>
<keyword evidence="3 4" id="KW-0413">Isomerase</keyword>
<dbReference type="InterPro" id="IPR020622">
    <property type="entry name" value="Ala_racemase_pyridoxalP-BS"/>
</dbReference>
<feature type="active site" description="Proton acceptor; specific for D-alanine" evidence="4">
    <location>
        <position position="46"/>
    </location>
</feature>
<dbReference type="AlphaFoldDB" id="A0A1X6WWT3"/>
<dbReference type="GO" id="GO:0009252">
    <property type="term" value="P:peptidoglycan biosynthetic process"/>
    <property type="evidence" value="ECO:0007669"/>
    <property type="project" value="TreeGrafter"/>
</dbReference>
<evidence type="ECO:0000256" key="6">
    <source>
        <dbReference type="PIRSR" id="PIRSR600821-52"/>
    </source>
</evidence>
<dbReference type="InterPro" id="IPR000821">
    <property type="entry name" value="Ala_racemase"/>
</dbReference>
<dbReference type="InterPro" id="IPR029066">
    <property type="entry name" value="PLP-binding_barrel"/>
</dbReference>
<evidence type="ECO:0000256" key="5">
    <source>
        <dbReference type="PIRSR" id="PIRSR600821-50"/>
    </source>
</evidence>
<dbReference type="OrthoDB" id="9813814at2"/>
<dbReference type="SUPFAM" id="SSF51419">
    <property type="entry name" value="PLP-binding barrel"/>
    <property type="match status" value="1"/>
</dbReference>
<accession>A0A1X6WWT3</accession>
<dbReference type="NCBIfam" id="TIGR00492">
    <property type="entry name" value="alr"/>
    <property type="match status" value="1"/>
</dbReference>
<evidence type="ECO:0000313" key="8">
    <source>
        <dbReference type="EMBL" id="SLM90163.1"/>
    </source>
</evidence>
<keyword evidence="9" id="KW-1185">Reference proteome</keyword>
<evidence type="ECO:0000256" key="4">
    <source>
        <dbReference type="HAMAP-Rule" id="MF_01201"/>
    </source>
</evidence>
<evidence type="ECO:0000313" key="9">
    <source>
        <dbReference type="Proteomes" id="UP000195981"/>
    </source>
</evidence>
<dbReference type="Gene3D" id="2.40.37.10">
    <property type="entry name" value="Lyase, Ornithine Decarboxylase, Chain A, domain 1"/>
    <property type="match status" value="1"/>
</dbReference>
<protein>
    <recommendedName>
        <fullName evidence="4">Alanine racemase</fullName>
        <ecNumber evidence="4">5.1.1.1</ecNumber>
    </recommendedName>
</protein>
<comment type="catalytic activity">
    <reaction evidence="4">
        <text>L-alanine = D-alanine</text>
        <dbReference type="Rhea" id="RHEA:20249"/>
        <dbReference type="ChEBI" id="CHEBI:57416"/>
        <dbReference type="ChEBI" id="CHEBI:57972"/>
        <dbReference type="EC" id="5.1.1.1"/>
    </reaction>
</comment>
<keyword evidence="2 4" id="KW-0663">Pyridoxal phosphate</keyword>
<feature type="active site" description="Proton acceptor; specific for L-alanine" evidence="4">
    <location>
        <position position="275"/>
    </location>
</feature>
<dbReference type="RefSeq" id="WP_087103102.1">
    <property type="nucleotide sequence ID" value="NZ_FWFG01000045.1"/>
</dbReference>
<organism evidence="8 9">
    <name type="scientific">Brachybacterium nesterenkovii</name>
    <dbReference type="NCBI Taxonomy" id="47847"/>
    <lineage>
        <taxon>Bacteria</taxon>
        <taxon>Bacillati</taxon>
        <taxon>Actinomycetota</taxon>
        <taxon>Actinomycetes</taxon>
        <taxon>Micrococcales</taxon>
        <taxon>Dermabacteraceae</taxon>
        <taxon>Brachybacterium</taxon>
    </lineage>
</organism>
<dbReference type="CDD" id="cd00430">
    <property type="entry name" value="PLPDE_III_AR"/>
    <property type="match status" value="1"/>
</dbReference>
<dbReference type="InterPro" id="IPR009006">
    <property type="entry name" value="Ala_racemase/Decarboxylase_C"/>
</dbReference>
<dbReference type="Pfam" id="PF00842">
    <property type="entry name" value="Ala_racemase_C"/>
    <property type="match status" value="1"/>
</dbReference>
<evidence type="ECO:0000256" key="2">
    <source>
        <dbReference type="ARBA" id="ARBA00022898"/>
    </source>
</evidence>
<feature type="binding site" evidence="4 6">
    <location>
        <position position="327"/>
    </location>
    <ligand>
        <name>substrate</name>
    </ligand>
</feature>
<dbReference type="SMART" id="SM01005">
    <property type="entry name" value="Ala_racemase_C"/>
    <property type="match status" value="1"/>
</dbReference>
<dbReference type="PANTHER" id="PTHR30511">
    <property type="entry name" value="ALANINE RACEMASE"/>
    <property type="match status" value="1"/>
</dbReference>
<evidence type="ECO:0000256" key="3">
    <source>
        <dbReference type="ARBA" id="ARBA00023235"/>
    </source>
</evidence>
<name>A0A1X6WWT3_9MICO</name>
<feature type="domain" description="Alanine racemase C-terminal" evidence="7">
    <location>
        <begin position="254"/>
        <end position="392"/>
    </location>
</feature>
<dbReference type="EC" id="5.1.1.1" evidence="4"/>
<dbReference type="PROSITE" id="PS00395">
    <property type="entry name" value="ALANINE_RACEMASE"/>
    <property type="match status" value="1"/>
</dbReference>
<proteinExistence type="inferred from homology"/>
<comment type="pathway">
    <text evidence="4">Amino-acid biosynthesis; D-alanine biosynthesis; D-alanine from L-alanine: step 1/1.</text>
</comment>
<reference evidence="8 9" key="1">
    <citation type="submission" date="2017-02" db="EMBL/GenBank/DDBJ databases">
        <authorList>
            <person name="Peterson S.W."/>
        </authorList>
    </citation>
    <scope>NUCLEOTIDE SEQUENCE [LARGE SCALE GENOMIC DNA]</scope>
    <source>
        <strain evidence="8 9">CIP104813</strain>
    </source>
</reference>
<dbReference type="InterPro" id="IPR011079">
    <property type="entry name" value="Ala_racemase_C"/>
</dbReference>
<comment type="similarity">
    <text evidence="4">Belongs to the alanine racemase family.</text>
</comment>
<dbReference type="GO" id="GO:0030170">
    <property type="term" value="F:pyridoxal phosphate binding"/>
    <property type="evidence" value="ECO:0007669"/>
    <property type="project" value="UniProtKB-UniRule"/>
</dbReference>